<dbReference type="Proteomes" id="UP000177232">
    <property type="component" value="Unassembled WGS sequence"/>
</dbReference>
<dbReference type="AlphaFoldDB" id="A0A1F6DRS6"/>
<comment type="caution">
    <text evidence="2">The sequence shown here is derived from an EMBL/GenBank/DDBJ whole genome shotgun (WGS) entry which is preliminary data.</text>
</comment>
<protein>
    <recommendedName>
        <fullName evidence="1">Methyltransferase type 11 domain-containing protein</fullName>
    </recommendedName>
</protein>
<evidence type="ECO:0000259" key="1">
    <source>
        <dbReference type="Pfam" id="PF08241"/>
    </source>
</evidence>
<dbReference type="SUPFAM" id="SSF53335">
    <property type="entry name" value="S-adenosyl-L-methionine-dependent methyltransferases"/>
    <property type="match status" value="1"/>
</dbReference>
<evidence type="ECO:0000313" key="2">
    <source>
        <dbReference type="EMBL" id="OGG64088.1"/>
    </source>
</evidence>
<dbReference type="Gene3D" id="3.40.50.150">
    <property type="entry name" value="Vaccinia Virus protein VP39"/>
    <property type="match status" value="1"/>
</dbReference>
<dbReference type="Pfam" id="PF08241">
    <property type="entry name" value="Methyltransf_11"/>
    <property type="match status" value="1"/>
</dbReference>
<feature type="domain" description="Methyltransferase type 11" evidence="1">
    <location>
        <begin position="43"/>
        <end position="129"/>
    </location>
</feature>
<evidence type="ECO:0000313" key="3">
    <source>
        <dbReference type="Proteomes" id="UP000177232"/>
    </source>
</evidence>
<organism evidence="2 3">
    <name type="scientific">Candidatus Kaiserbacteria bacterium RIFCSPHIGHO2_02_FULL_55_17</name>
    <dbReference type="NCBI Taxonomy" id="1798496"/>
    <lineage>
        <taxon>Bacteria</taxon>
        <taxon>Candidatus Kaiseribacteriota</taxon>
    </lineage>
</organism>
<dbReference type="EMBL" id="MFLJ01000035">
    <property type="protein sequence ID" value="OGG64088.1"/>
    <property type="molecule type" value="Genomic_DNA"/>
</dbReference>
<reference evidence="2 3" key="1">
    <citation type="journal article" date="2016" name="Nat. Commun.">
        <title>Thousands of microbial genomes shed light on interconnected biogeochemical processes in an aquifer system.</title>
        <authorList>
            <person name="Anantharaman K."/>
            <person name="Brown C.T."/>
            <person name="Hug L.A."/>
            <person name="Sharon I."/>
            <person name="Castelle C.J."/>
            <person name="Probst A.J."/>
            <person name="Thomas B.C."/>
            <person name="Singh A."/>
            <person name="Wilkins M.J."/>
            <person name="Karaoz U."/>
            <person name="Brodie E.L."/>
            <person name="Williams K.H."/>
            <person name="Hubbard S.S."/>
            <person name="Banfield J.F."/>
        </authorList>
    </citation>
    <scope>NUCLEOTIDE SEQUENCE [LARGE SCALE GENOMIC DNA]</scope>
</reference>
<dbReference type="GO" id="GO:0008757">
    <property type="term" value="F:S-adenosylmethionine-dependent methyltransferase activity"/>
    <property type="evidence" value="ECO:0007669"/>
    <property type="project" value="InterPro"/>
</dbReference>
<dbReference type="InterPro" id="IPR013216">
    <property type="entry name" value="Methyltransf_11"/>
</dbReference>
<accession>A0A1F6DRS6</accession>
<proteinExistence type="predicted"/>
<sequence length="199" mass="22869">MFERFRKPKSESALPAEKSKKDFDRYSKWLLLDTEQLAGKTILDVGSADSRFGEYVEQHYPDTKVLKLDMRSDDLESKVDFFAQADKLPLRAESVDLALAFASISNSAGEYVVRALKEIFSTVKDGGEIHISPIFDAPFEFSQERLRLVREYVRDLENQDVATATWTLTSTKERTLKGRRIKESEYCLIIKKQTVEVED</sequence>
<dbReference type="InterPro" id="IPR029063">
    <property type="entry name" value="SAM-dependent_MTases_sf"/>
</dbReference>
<gene>
    <name evidence="2" type="ORF">A3C94_03100</name>
</gene>
<name>A0A1F6DRS6_9BACT</name>